<sequence>MQFVSSLKFDGAFVSASSRSRPVASVQLNLAYGKVGFPVLMSHRPSRGTSRAAERIGQEDLERPARLQEERLAEMAKLQELSFDERERCWSWLLPVYLD</sequence>
<organism evidence="1 2">
    <name type="scientific">Coregonus suidteri</name>
    <dbReference type="NCBI Taxonomy" id="861788"/>
    <lineage>
        <taxon>Eukaryota</taxon>
        <taxon>Metazoa</taxon>
        <taxon>Chordata</taxon>
        <taxon>Craniata</taxon>
        <taxon>Vertebrata</taxon>
        <taxon>Euteleostomi</taxon>
        <taxon>Actinopterygii</taxon>
        <taxon>Neopterygii</taxon>
        <taxon>Teleostei</taxon>
        <taxon>Protacanthopterygii</taxon>
        <taxon>Salmoniformes</taxon>
        <taxon>Salmonidae</taxon>
        <taxon>Coregoninae</taxon>
        <taxon>Coregonus</taxon>
    </lineage>
</organism>
<protein>
    <submittedName>
        <fullName evidence="1">Uncharacterized protein</fullName>
    </submittedName>
</protein>
<dbReference type="AlphaFoldDB" id="A0AAN8M7Y8"/>
<comment type="caution">
    <text evidence="1">The sequence shown here is derived from an EMBL/GenBank/DDBJ whole genome shotgun (WGS) entry which is preliminary data.</text>
</comment>
<dbReference type="Proteomes" id="UP001356427">
    <property type="component" value="Unassembled WGS sequence"/>
</dbReference>
<dbReference type="EMBL" id="JAGTTL010000008">
    <property type="protein sequence ID" value="KAK6319676.1"/>
    <property type="molecule type" value="Genomic_DNA"/>
</dbReference>
<reference evidence="1 2" key="1">
    <citation type="submission" date="2021-04" db="EMBL/GenBank/DDBJ databases">
        <authorList>
            <person name="De Guttry C."/>
            <person name="Zahm M."/>
            <person name="Klopp C."/>
            <person name="Cabau C."/>
            <person name="Louis A."/>
            <person name="Berthelot C."/>
            <person name="Parey E."/>
            <person name="Roest Crollius H."/>
            <person name="Montfort J."/>
            <person name="Robinson-Rechavi M."/>
            <person name="Bucao C."/>
            <person name="Bouchez O."/>
            <person name="Gislard M."/>
            <person name="Lluch J."/>
            <person name="Milhes M."/>
            <person name="Lampietro C."/>
            <person name="Lopez Roques C."/>
            <person name="Donnadieu C."/>
            <person name="Braasch I."/>
            <person name="Desvignes T."/>
            <person name="Postlethwait J."/>
            <person name="Bobe J."/>
            <person name="Wedekind C."/>
            <person name="Guiguen Y."/>
        </authorList>
    </citation>
    <scope>NUCLEOTIDE SEQUENCE [LARGE SCALE GENOMIC DNA]</scope>
    <source>
        <strain evidence="1">Cs_M1</strain>
        <tissue evidence="1">Blood</tissue>
    </source>
</reference>
<keyword evidence="2" id="KW-1185">Reference proteome</keyword>
<accession>A0AAN8M7Y8</accession>
<gene>
    <name evidence="1" type="ORF">J4Q44_G00108870</name>
</gene>
<evidence type="ECO:0000313" key="2">
    <source>
        <dbReference type="Proteomes" id="UP001356427"/>
    </source>
</evidence>
<proteinExistence type="predicted"/>
<name>A0AAN8M7Y8_9TELE</name>
<evidence type="ECO:0000313" key="1">
    <source>
        <dbReference type="EMBL" id="KAK6319676.1"/>
    </source>
</evidence>